<dbReference type="Gene3D" id="3.30.200.20">
    <property type="entry name" value="Phosphorylase Kinase, domain 1"/>
    <property type="match status" value="1"/>
</dbReference>
<dbReference type="GO" id="GO:0035556">
    <property type="term" value="P:intracellular signal transduction"/>
    <property type="evidence" value="ECO:0007669"/>
    <property type="project" value="TreeGrafter"/>
</dbReference>
<dbReference type="Gene3D" id="1.10.510.10">
    <property type="entry name" value="Transferase(Phosphotransferase) domain 1"/>
    <property type="match status" value="1"/>
</dbReference>
<dbReference type="GO" id="GO:0072354">
    <property type="term" value="F:histone H3T3 kinase activity"/>
    <property type="evidence" value="ECO:0007669"/>
    <property type="project" value="TreeGrafter"/>
</dbReference>
<dbReference type="GO" id="GO:0000278">
    <property type="term" value="P:mitotic cell cycle"/>
    <property type="evidence" value="ECO:0007669"/>
    <property type="project" value="TreeGrafter"/>
</dbReference>
<evidence type="ECO:0000313" key="2">
    <source>
        <dbReference type="WBParaSite" id="PDA_v2.g24631.t1"/>
    </source>
</evidence>
<accession>A0A914Q1N2</accession>
<protein>
    <submittedName>
        <fullName evidence="2">Non-specific serine/threonine protein kinase</fullName>
    </submittedName>
</protein>
<sequence>MASAAEILPEFLITKALSELPGENFLKLYDAAIVKGKYPQMLLNLFDDYKGKKYNQSPRKIDAESQTYLVLSLTLAGPEVEKVILKNTKEILSILAQVCFADAVAESVLEFEHRDQHVSNIFIETTEEPEIIVELNGTTFGIKTFGKLVRLADYGNSRLKLVNSIICKDLEKEGLFEEDDAITDLHQQVYLQINNGKDFTPKTSVLWLQYLIQKLTKYEGTNSSKFSKQPPKTDVKLTSRKEISKELCDGIAVLPNAQAVAKYFESHKLFEGIITQKV</sequence>
<dbReference type="AlphaFoldDB" id="A0A914Q1N2"/>
<dbReference type="GO" id="GO:0005634">
    <property type="term" value="C:nucleus"/>
    <property type="evidence" value="ECO:0007669"/>
    <property type="project" value="TreeGrafter"/>
</dbReference>
<proteinExistence type="predicted"/>
<dbReference type="WBParaSite" id="PDA_v2.g24631.t1">
    <property type="protein sequence ID" value="PDA_v2.g24631.t1"/>
    <property type="gene ID" value="PDA_v2.g24631"/>
</dbReference>
<dbReference type="Proteomes" id="UP000887578">
    <property type="component" value="Unplaced"/>
</dbReference>
<dbReference type="PANTHER" id="PTHR24419:SF18">
    <property type="entry name" value="SERINE_THREONINE-PROTEIN KINASE HASPIN"/>
    <property type="match status" value="1"/>
</dbReference>
<evidence type="ECO:0000313" key="1">
    <source>
        <dbReference type="Proteomes" id="UP000887578"/>
    </source>
</evidence>
<dbReference type="PANTHER" id="PTHR24419">
    <property type="entry name" value="INTERLEUKIN-1 RECEPTOR-ASSOCIATED KINASE"/>
    <property type="match status" value="1"/>
</dbReference>
<reference evidence="2" key="1">
    <citation type="submission" date="2022-11" db="UniProtKB">
        <authorList>
            <consortium name="WormBaseParasite"/>
        </authorList>
    </citation>
    <scope>IDENTIFICATION</scope>
</reference>
<name>A0A914Q1N2_9BILA</name>
<organism evidence="1 2">
    <name type="scientific">Panagrolaimus davidi</name>
    <dbReference type="NCBI Taxonomy" id="227884"/>
    <lineage>
        <taxon>Eukaryota</taxon>
        <taxon>Metazoa</taxon>
        <taxon>Ecdysozoa</taxon>
        <taxon>Nematoda</taxon>
        <taxon>Chromadorea</taxon>
        <taxon>Rhabditida</taxon>
        <taxon>Tylenchina</taxon>
        <taxon>Panagrolaimomorpha</taxon>
        <taxon>Panagrolaimoidea</taxon>
        <taxon>Panagrolaimidae</taxon>
        <taxon>Panagrolaimus</taxon>
    </lineage>
</organism>
<dbReference type="Pfam" id="PF12330">
    <property type="entry name" value="Haspin_kinase"/>
    <property type="match status" value="1"/>
</dbReference>
<keyword evidence="1" id="KW-1185">Reference proteome</keyword>
<dbReference type="GO" id="GO:0005737">
    <property type="term" value="C:cytoplasm"/>
    <property type="evidence" value="ECO:0007669"/>
    <property type="project" value="TreeGrafter"/>
</dbReference>